<protein>
    <recommendedName>
        <fullName evidence="5">Mid2 domain-containing protein</fullName>
    </recommendedName>
</protein>
<feature type="transmembrane region" description="Helical" evidence="2">
    <location>
        <begin position="89"/>
        <end position="112"/>
    </location>
</feature>
<keyword evidence="2" id="KW-0812">Transmembrane</keyword>
<dbReference type="AlphaFoldDB" id="A0A2J6R9A2"/>
<proteinExistence type="predicted"/>
<organism evidence="3 4">
    <name type="scientific">Hyaloscypha variabilis (strain UAMH 11265 / GT02V1 / F)</name>
    <name type="common">Meliniomyces variabilis</name>
    <dbReference type="NCBI Taxonomy" id="1149755"/>
    <lineage>
        <taxon>Eukaryota</taxon>
        <taxon>Fungi</taxon>
        <taxon>Dikarya</taxon>
        <taxon>Ascomycota</taxon>
        <taxon>Pezizomycotina</taxon>
        <taxon>Leotiomycetes</taxon>
        <taxon>Helotiales</taxon>
        <taxon>Hyaloscyphaceae</taxon>
        <taxon>Hyaloscypha</taxon>
        <taxon>Hyaloscypha variabilis</taxon>
    </lineage>
</organism>
<reference evidence="3 4" key="1">
    <citation type="submission" date="2016-04" db="EMBL/GenBank/DDBJ databases">
        <title>A degradative enzymes factory behind the ericoid mycorrhizal symbiosis.</title>
        <authorList>
            <consortium name="DOE Joint Genome Institute"/>
            <person name="Martino E."/>
            <person name="Morin E."/>
            <person name="Grelet G."/>
            <person name="Kuo A."/>
            <person name="Kohler A."/>
            <person name="Daghino S."/>
            <person name="Barry K."/>
            <person name="Choi C."/>
            <person name="Cichocki N."/>
            <person name="Clum A."/>
            <person name="Copeland A."/>
            <person name="Hainaut M."/>
            <person name="Haridas S."/>
            <person name="Labutti K."/>
            <person name="Lindquist E."/>
            <person name="Lipzen A."/>
            <person name="Khouja H.-R."/>
            <person name="Murat C."/>
            <person name="Ohm R."/>
            <person name="Olson A."/>
            <person name="Spatafora J."/>
            <person name="Veneault-Fourrey C."/>
            <person name="Henrissat B."/>
            <person name="Grigoriev I."/>
            <person name="Martin F."/>
            <person name="Perotto S."/>
        </authorList>
    </citation>
    <scope>NUCLEOTIDE SEQUENCE [LARGE SCALE GENOMIC DNA]</scope>
    <source>
        <strain evidence="3 4">F</strain>
    </source>
</reference>
<evidence type="ECO:0000256" key="1">
    <source>
        <dbReference type="SAM" id="MobiDB-lite"/>
    </source>
</evidence>
<keyword evidence="2" id="KW-0472">Membrane</keyword>
<evidence type="ECO:0008006" key="5">
    <source>
        <dbReference type="Google" id="ProtNLM"/>
    </source>
</evidence>
<dbReference type="EMBL" id="KZ613953">
    <property type="protein sequence ID" value="PMD35080.1"/>
    <property type="molecule type" value="Genomic_DNA"/>
</dbReference>
<evidence type="ECO:0000313" key="4">
    <source>
        <dbReference type="Proteomes" id="UP000235786"/>
    </source>
</evidence>
<feature type="region of interest" description="Disordered" evidence="1">
    <location>
        <begin position="140"/>
        <end position="163"/>
    </location>
</feature>
<accession>A0A2J6R9A2</accession>
<keyword evidence="2" id="KW-1133">Transmembrane helix</keyword>
<evidence type="ECO:0000313" key="3">
    <source>
        <dbReference type="EMBL" id="PMD35080.1"/>
    </source>
</evidence>
<keyword evidence="4" id="KW-1185">Reference proteome</keyword>
<dbReference type="Proteomes" id="UP000235786">
    <property type="component" value="Unassembled WGS sequence"/>
</dbReference>
<gene>
    <name evidence="3" type="ORF">L207DRAFT_517181</name>
</gene>
<sequence>MWGQLNHLHQCLTRAGWDNVSVPGHTAGVNGNWFNVTSSAAAPTTWSLGSDSLATATTTLSSSSPTATPSTSASPSNAPAHSSGLGDGAIAGLAVRIAVLVAVVALTVFWAVRSHRRLKALKRNQQENVGVPELKYELGAGQEGQARNKSRLDASSGPALDRQWVGEPWAEVDAVPARRTELGG</sequence>
<name>A0A2J6R9A2_HYAVF</name>
<evidence type="ECO:0000256" key="2">
    <source>
        <dbReference type="SAM" id="Phobius"/>
    </source>
</evidence>
<feature type="region of interest" description="Disordered" evidence="1">
    <location>
        <begin position="57"/>
        <end position="83"/>
    </location>
</feature>